<dbReference type="EMBL" id="JADNRY010000316">
    <property type="protein sequence ID" value="KAF9059218.1"/>
    <property type="molecule type" value="Genomic_DNA"/>
</dbReference>
<evidence type="ECO:0000313" key="2">
    <source>
        <dbReference type="EMBL" id="KAF9059218.1"/>
    </source>
</evidence>
<reference evidence="2" key="1">
    <citation type="submission" date="2020-11" db="EMBL/GenBank/DDBJ databases">
        <authorList>
            <consortium name="DOE Joint Genome Institute"/>
            <person name="Ahrendt S."/>
            <person name="Riley R."/>
            <person name="Andreopoulos W."/>
            <person name="Labutti K."/>
            <person name="Pangilinan J."/>
            <person name="Ruiz-Duenas F.J."/>
            <person name="Barrasa J.M."/>
            <person name="Sanchez-Garcia M."/>
            <person name="Camarero S."/>
            <person name="Miyauchi S."/>
            <person name="Serrano A."/>
            <person name="Linde D."/>
            <person name="Babiker R."/>
            <person name="Drula E."/>
            <person name="Ayuso-Fernandez I."/>
            <person name="Pacheco R."/>
            <person name="Padilla G."/>
            <person name="Ferreira P."/>
            <person name="Barriuso J."/>
            <person name="Kellner H."/>
            <person name="Castanera R."/>
            <person name="Alfaro M."/>
            <person name="Ramirez L."/>
            <person name="Pisabarro A.G."/>
            <person name="Kuo A."/>
            <person name="Tritt A."/>
            <person name="Lipzen A."/>
            <person name="He G."/>
            <person name="Yan M."/>
            <person name="Ng V."/>
            <person name="Cullen D."/>
            <person name="Martin F."/>
            <person name="Rosso M.-N."/>
            <person name="Henrissat B."/>
            <person name="Hibbett D."/>
            <person name="Martinez A.T."/>
            <person name="Grigoriev I.V."/>
        </authorList>
    </citation>
    <scope>NUCLEOTIDE SEQUENCE</scope>
    <source>
        <strain evidence="2">AH 40177</strain>
    </source>
</reference>
<accession>A0A9P5P952</accession>
<proteinExistence type="predicted"/>
<dbReference type="Proteomes" id="UP000772434">
    <property type="component" value="Unassembled WGS sequence"/>
</dbReference>
<comment type="caution">
    <text evidence="2">The sequence shown here is derived from an EMBL/GenBank/DDBJ whole genome shotgun (WGS) entry which is preliminary data.</text>
</comment>
<protein>
    <submittedName>
        <fullName evidence="2">Uncharacterized protein</fullName>
    </submittedName>
</protein>
<feature type="signal peptide" evidence="1">
    <location>
        <begin position="1"/>
        <end position="20"/>
    </location>
</feature>
<dbReference type="AlphaFoldDB" id="A0A9P5P952"/>
<feature type="chain" id="PRO_5040387080" evidence="1">
    <location>
        <begin position="21"/>
        <end position="88"/>
    </location>
</feature>
<name>A0A9P5P952_9AGAR</name>
<organism evidence="2 3">
    <name type="scientific">Rhodocollybia butyracea</name>
    <dbReference type="NCBI Taxonomy" id="206335"/>
    <lineage>
        <taxon>Eukaryota</taxon>
        <taxon>Fungi</taxon>
        <taxon>Dikarya</taxon>
        <taxon>Basidiomycota</taxon>
        <taxon>Agaricomycotina</taxon>
        <taxon>Agaricomycetes</taxon>
        <taxon>Agaricomycetidae</taxon>
        <taxon>Agaricales</taxon>
        <taxon>Marasmiineae</taxon>
        <taxon>Omphalotaceae</taxon>
        <taxon>Rhodocollybia</taxon>
    </lineage>
</organism>
<sequence length="88" mass="9471">MGRWMCSCCYTATLNLCAKAICMSVPKQPYPAIPTSSIELDPNMTKSTGTSCLVELSPATGFQVLLAKVEQVCDNKHSPWSLPTGETS</sequence>
<evidence type="ECO:0000256" key="1">
    <source>
        <dbReference type="SAM" id="SignalP"/>
    </source>
</evidence>
<keyword evidence="1" id="KW-0732">Signal</keyword>
<gene>
    <name evidence="2" type="ORF">BDP27DRAFT_1341826</name>
</gene>
<keyword evidence="3" id="KW-1185">Reference proteome</keyword>
<evidence type="ECO:0000313" key="3">
    <source>
        <dbReference type="Proteomes" id="UP000772434"/>
    </source>
</evidence>